<evidence type="ECO:0000259" key="1">
    <source>
        <dbReference type="SMART" id="SM00471"/>
    </source>
</evidence>
<proteinExistence type="predicted"/>
<dbReference type="InterPro" id="IPR006674">
    <property type="entry name" value="HD_domain"/>
</dbReference>
<dbReference type="InterPro" id="IPR003607">
    <property type="entry name" value="HD/PDEase_dom"/>
</dbReference>
<keyword evidence="2" id="KW-0378">Hydrolase</keyword>
<dbReference type="Pfam" id="PF19276">
    <property type="entry name" value="HD_assoc_2"/>
    <property type="match status" value="1"/>
</dbReference>
<name>A0A075HC84_9ARCH</name>
<dbReference type="PANTHER" id="PTHR11373">
    <property type="entry name" value="DEOXYNUCLEOSIDE TRIPHOSPHATE TRIPHOSPHOHYDROLASE"/>
    <property type="match status" value="1"/>
</dbReference>
<dbReference type="EMBL" id="KF900936">
    <property type="protein sequence ID" value="AIF12072.1"/>
    <property type="molecule type" value="Genomic_DNA"/>
</dbReference>
<dbReference type="Gene3D" id="1.10.3210.10">
    <property type="entry name" value="Hypothetical protein af1432"/>
    <property type="match status" value="1"/>
</dbReference>
<dbReference type="Pfam" id="PF01966">
    <property type="entry name" value="HD"/>
    <property type="match status" value="1"/>
</dbReference>
<dbReference type="GO" id="GO:0008832">
    <property type="term" value="F:dGTPase activity"/>
    <property type="evidence" value="ECO:0007669"/>
    <property type="project" value="TreeGrafter"/>
</dbReference>
<dbReference type="PANTHER" id="PTHR11373:SF4">
    <property type="entry name" value="DEOXYNUCLEOSIDE TRIPHOSPHATE TRIPHOSPHOHYDROLASE SAMHD1"/>
    <property type="match status" value="1"/>
</dbReference>
<dbReference type="SMART" id="SM00471">
    <property type="entry name" value="HDc"/>
    <property type="match status" value="1"/>
</dbReference>
<dbReference type="AlphaFoldDB" id="A0A075HC84"/>
<evidence type="ECO:0000313" key="2">
    <source>
        <dbReference type="EMBL" id="AIF12072.1"/>
    </source>
</evidence>
<organism evidence="2">
    <name type="scientific">uncultured marine thaumarchaeote KM3_54_F04</name>
    <dbReference type="NCBI Taxonomy" id="1456191"/>
    <lineage>
        <taxon>Archaea</taxon>
        <taxon>Nitrososphaerota</taxon>
        <taxon>environmental samples</taxon>
    </lineage>
</organism>
<dbReference type="SUPFAM" id="SSF109604">
    <property type="entry name" value="HD-domain/PDEase-like"/>
    <property type="match status" value="1"/>
</dbReference>
<dbReference type="GO" id="GO:0006203">
    <property type="term" value="P:dGTP catabolic process"/>
    <property type="evidence" value="ECO:0007669"/>
    <property type="project" value="TreeGrafter"/>
</dbReference>
<accession>A0A075HC84</accession>
<reference evidence="2" key="1">
    <citation type="journal article" date="2014" name="Genome Biol. Evol.">
        <title>Pangenome evidence for extensive interdomain horizontal transfer affecting lineage core and shell genes in uncultured planktonic thaumarchaeota and euryarchaeota.</title>
        <authorList>
            <person name="Deschamps P."/>
            <person name="Zivanovic Y."/>
            <person name="Moreira D."/>
            <person name="Rodriguez-Valera F."/>
            <person name="Lopez-Garcia P."/>
        </authorList>
    </citation>
    <scope>NUCLEOTIDE SEQUENCE</scope>
</reference>
<sequence>MIQIRDPVHGYIYANELEYNIIDSPVFQRLRKIRQLASAHLTYPGALHTRFEHCIGSMYLAKRAANHLKSQEIINEDMSNELSIAALLHDIGHGPFSHLFEEVLHEKGMTHENITDRIIRETEIADILSKFGINVKKFSNLCVGTSKNHPRFMNDIIAGFLSVDSMDYLLRDSYFSGVEYGKVDVHRIIDAYEIAGKKLAINKDSVYALESLMLARYEMFRAVYFHKSVRASAVMIIRAMNLSDEELHFTDLNNLDGFLQLTDERILYNISNINSNSENSKLAKKLVIDYTNRKMLKLVFEKIVLGKDKFSTKIFAQRKFRENLAEEIAEKSKIPKSHIFIDVSTATSVPTTSTKESFNEITVLLNKTRKKEFEITKATELPLMNAILGYMNIIRIYTTATYKKKLDTTVKGIFEKEVL</sequence>
<feature type="domain" description="HD/PDEase" evidence="1">
    <location>
        <begin position="46"/>
        <end position="178"/>
    </location>
</feature>
<protein>
    <submittedName>
        <fullName evidence="2">Metal dependent phosphohydrolase</fullName>
    </submittedName>
</protein>
<dbReference type="InterPro" id="IPR045509">
    <property type="entry name" value="HD_assoc_2"/>
</dbReference>
<dbReference type="InterPro" id="IPR050135">
    <property type="entry name" value="dGTPase-like"/>
</dbReference>
<dbReference type="CDD" id="cd00077">
    <property type="entry name" value="HDc"/>
    <property type="match status" value="1"/>
</dbReference>